<dbReference type="RefSeq" id="WP_371756119.1">
    <property type="nucleotide sequence ID" value="NZ_JAYJLD010000064.1"/>
</dbReference>
<comment type="caution">
    <text evidence="2">The sequence shown here is derived from an EMBL/GenBank/DDBJ whole genome shotgun (WGS) entry which is preliminary data.</text>
</comment>
<evidence type="ECO:0000313" key="3">
    <source>
        <dbReference type="Proteomes" id="UP001310386"/>
    </source>
</evidence>
<gene>
    <name evidence="2" type="ORF">VF724_20485</name>
</gene>
<organism evidence="2 3">
    <name type="scientific">Ferviditalea candida</name>
    <dbReference type="NCBI Taxonomy" id="3108399"/>
    <lineage>
        <taxon>Bacteria</taxon>
        <taxon>Bacillati</taxon>
        <taxon>Bacillota</taxon>
        <taxon>Bacilli</taxon>
        <taxon>Bacillales</taxon>
        <taxon>Paenibacillaceae</taxon>
        <taxon>Ferviditalea</taxon>
    </lineage>
</organism>
<dbReference type="Proteomes" id="UP001310386">
    <property type="component" value="Unassembled WGS sequence"/>
</dbReference>
<reference evidence="2" key="1">
    <citation type="submission" date="2023-12" db="EMBL/GenBank/DDBJ databases">
        <title>Fervidustalea candida gen. nov., sp. nov., a novel member of the family Paenibacillaceae isolated from a geothermal area.</title>
        <authorList>
            <person name="Li W.-J."/>
            <person name="Jiao J.-Y."/>
            <person name="Chen Y."/>
        </authorList>
    </citation>
    <scope>NUCLEOTIDE SEQUENCE</scope>
    <source>
        <strain evidence="2">SYSU GA230002</strain>
    </source>
</reference>
<evidence type="ECO:0000256" key="1">
    <source>
        <dbReference type="SAM" id="MobiDB-lite"/>
    </source>
</evidence>
<protein>
    <submittedName>
        <fullName evidence="2">Uncharacterized protein</fullName>
    </submittedName>
</protein>
<dbReference type="EMBL" id="JAYJLD010000064">
    <property type="protein sequence ID" value="MEB3103994.1"/>
    <property type="molecule type" value="Genomic_DNA"/>
</dbReference>
<evidence type="ECO:0000313" key="2">
    <source>
        <dbReference type="EMBL" id="MEB3103994.1"/>
    </source>
</evidence>
<accession>A0ABU5ZNE5</accession>
<sequence length="55" mass="6798">MDFTEGRHRKYERLMKEKPGFDRGMPKDEPERPCPHRNGRRETNTERRLKKKNKE</sequence>
<keyword evidence="3" id="KW-1185">Reference proteome</keyword>
<proteinExistence type="predicted"/>
<feature type="region of interest" description="Disordered" evidence="1">
    <location>
        <begin position="1"/>
        <end position="55"/>
    </location>
</feature>
<name>A0ABU5ZNE5_9BACL</name>
<feature type="compositionally biased region" description="Basic and acidic residues" evidence="1">
    <location>
        <begin position="1"/>
        <end position="47"/>
    </location>
</feature>